<keyword evidence="3" id="KW-1185">Reference proteome</keyword>
<keyword evidence="1" id="KW-0812">Transmembrane</keyword>
<accession>A0A318NF40</accession>
<proteinExistence type="predicted"/>
<reference evidence="2 3" key="1">
    <citation type="submission" date="2018-03" db="EMBL/GenBank/DDBJ databases">
        <title>Bioinformatic expansion and discovery of thiopeptide antibiotics.</title>
        <authorList>
            <person name="Schwalen C.J."/>
            <person name="Hudson G.A."/>
            <person name="Mitchell D.A."/>
        </authorList>
    </citation>
    <scope>NUCLEOTIDE SEQUENCE [LARGE SCALE GENOMIC DNA]</scope>
    <source>
        <strain evidence="2 3">NRRL 8041</strain>
    </source>
</reference>
<protein>
    <submittedName>
        <fullName evidence="2">Uncharacterized protein</fullName>
    </submittedName>
</protein>
<feature type="transmembrane region" description="Helical" evidence="1">
    <location>
        <begin position="44"/>
        <end position="64"/>
    </location>
</feature>
<feature type="transmembrane region" description="Helical" evidence="1">
    <location>
        <begin position="186"/>
        <end position="205"/>
    </location>
</feature>
<keyword evidence="1" id="KW-0472">Membrane</keyword>
<dbReference type="AlphaFoldDB" id="A0A318NF40"/>
<feature type="transmembrane region" description="Helical" evidence="1">
    <location>
        <begin position="161"/>
        <end position="180"/>
    </location>
</feature>
<dbReference type="EMBL" id="PYBV01000028">
    <property type="protein sequence ID" value="PYC67113.1"/>
    <property type="molecule type" value="Genomic_DNA"/>
</dbReference>
<feature type="transmembrane region" description="Helical" evidence="1">
    <location>
        <begin position="70"/>
        <end position="89"/>
    </location>
</feature>
<organism evidence="2 3">
    <name type="scientific">Micromonospora arborensis</name>
    <dbReference type="NCBI Taxonomy" id="2116518"/>
    <lineage>
        <taxon>Bacteria</taxon>
        <taxon>Bacillati</taxon>
        <taxon>Actinomycetota</taxon>
        <taxon>Actinomycetes</taxon>
        <taxon>Micromonosporales</taxon>
        <taxon>Micromonosporaceae</taxon>
        <taxon>Micromonospora</taxon>
    </lineage>
</organism>
<evidence type="ECO:0000313" key="3">
    <source>
        <dbReference type="Proteomes" id="UP000248333"/>
    </source>
</evidence>
<comment type="caution">
    <text evidence="2">The sequence shown here is derived from an EMBL/GenBank/DDBJ whole genome shotgun (WGS) entry which is preliminary data.</text>
</comment>
<evidence type="ECO:0000256" key="1">
    <source>
        <dbReference type="SAM" id="Phobius"/>
    </source>
</evidence>
<feature type="transmembrane region" description="Helical" evidence="1">
    <location>
        <begin position="134"/>
        <end position="154"/>
    </location>
</feature>
<name>A0A318NF40_9ACTN</name>
<dbReference type="Proteomes" id="UP000248333">
    <property type="component" value="Unassembled WGS sequence"/>
</dbReference>
<evidence type="ECO:0000313" key="2">
    <source>
        <dbReference type="EMBL" id="PYC67113.1"/>
    </source>
</evidence>
<keyword evidence="1" id="KW-1133">Transmembrane helix</keyword>
<gene>
    <name evidence="2" type="ORF">C7C45_21795</name>
</gene>
<feature type="transmembrane region" description="Helical" evidence="1">
    <location>
        <begin position="109"/>
        <end position="128"/>
    </location>
</feature>
<sequence>MGRVPAAFDLGRNIGPPGRWVHRNRRSTMGGFMSDLLIANRRQAGLTALYLGIFAMLWFSVPAAEQPLRALLVVGSIVALLTAVAGGVLSARLRGAGSPRDRAADRPYLLIVVAEFVAAGLGAAVVAAAGWSEYVPVLVCLVVGLHFFPLAPLLRDPLLKPLGVAICLVAAAALVTGLASGVSAGLVVGTGAGVLLLGYAVQALVRAYRPA</sequence>